<dbReference type="AlphaFoldDB" id="A0A6L5X5H0"/>
<dbReference type="SMART" id="SM00342">
    <property type="entry name" value="HTH_ARAC"/>
    <property type="match status" value="1"/>
</dbReference>
<sequence>MTYEEIRDIDPYIRMMRVKKTYGLTGKWRDLDHVFTYLVSGSADFIIGGVSHTLTAGDVILFPPLLTHMIIQRDQQLLTQYIFHFDFYEDKRRTAIPNHDILGSEDENIVPQKELLMKNEAVISHFSEELRQEFMHQYLMMRAEFMDHREGREYFLKQYCRMILAMTLRSAEPEKMDELKNKKAWALVEKTVNFLNSVPVDEELSNDEIAFHIGVSPNYLTKSFSECLGVSLHQYIIMMRMEKAQKLLLSGKENITEIAQKLGYSNIFVFSKAFKRYLGVSPSYFIEHTVNIEQENMSVFNHDNKEVN</sequence>
<dbReference type="PANTHER" id="PTHR43280:SF2">
    <property type="entry name" value="HTH-TYPE TRANSCRIPTIONAL REGULATOR EXSA"/>
    <property type="match status" value="1"/>
</dbReference>
<dbReference type="PROSITE" id="PS01124">
    <property type="entry name" value="HTH_ARAC_FAMILY_2"/>
    <property type="match status" value="1"/>
</dbReference>
<dbReference type="InterPro" id="IPR014710">
    <property type="entry name" value="RmlC-like_jellyroll"/>
</dbReference>
<keyword evidence="2" id="KW-0238">DNA-binding</keyword>
<evidence type="ECO:0000259" key="4">
    <source>
        <dbReference type="PROSITE" id="PS01124"/>
    </source>
</evidence>
<dbReference type="Gene3D" id="1.10.10.60">
    <property type="entry name" value="Homeodomain-like"/>
    <property type="match status" value="2"/>
</dbReference>
<dbReference type="Gene3D" id="2.60.120.10">
    <property type="entry name" value="Jelly Rolls"/>
    <property type="match status" value="1"/>
</dbReference>
<evidence type="ECO:0000256" key="2">
    <source>
        <dbReference type="ARBA" id="ARBA00023125"/>
    </source>
</evidence>
<organism evidence="5 6">
    <name type="scientific">Porcincola intestinalis</name>
    <dbReference type="NCBI Taxonomy" id="2606632"/>
    <lineage>
        <taxon>Bacteria</taxon>
        <taxon>Bacillati</taxon>
        <taxon>Bacillota</taxon>
        <taxon>Clostridia</taxon>
        <taxon>Lachnospirales</taxon>
        <taxon>Lachnospiraceae</taxon>
        <taxon>Porcincola</taxon>
    </lineage>
</organism>
<dbReference type="SUPFAM" id="SSF51215">
    <property type="entry name" value="Regulatory protein AraC"/>
    <property type="match status" value="1"/>
</dbReference>
<dbReference type="Pfam" id="PF12833">
    <property type="entry name" value="HTH_18"/>
    <property type="match status" value="1"/>
</dbReference>
<dbReference type="InterPro" id="IPR009057">
    <property type="entry name" value="Homeodomain-like_sf"/>
</dbReference>
<dbReference type="GO" id="GO:0003700">
    <property type="term" value="F:DNA-binding transcription factor activity"/>
    <property type="evidence" value="ECO:0007669"/>
    <property type="project" value="InterPro"/>
</dbReference>
<keyword evidence="6" id="KW-1185">Reference proteome</keyword>
<dbReference type="InterPro" id="IPR018062">
    <property type="entry name" value="HTH_AraC-typ_CS"/>
</dbReference>
<accession>A0A6L5X5H0</accession>
<comment type="caution">
    <text evidence="5">The sequence shown here is derived from an EMBL/GenBank/DDBJ whole genome shotgun (WGS) entry which is preliminary data.</text>
</comment>
<dbReference type="SUPFAM" id="SSF46689">
    <property type="entry name" value="Homeodomain-like"/>
    <property type="match status" value="1"/>
</dbReference>
<evidence type="ECO:0000313" key="6">
    <source>
        <dbReference type="Proteomes" id="UP000481852"/>
    </source>
</evidence>
<evidence type="ECO:0000256" key="3">
    <source>
        <dbReference type="ARBA" id="ARBA00023163"/>
    </source>
</evidence>
<dbReference type="PRINTS" id="PR00032">
    <property type="entry name" value="HTHARAC"/>
</dbReference>
<name>A0A6L5X5H0_9FIRM</name>
<proteinExistence type="predicted"/>
<evidence type="ECO:0000256" key="1">
    <source>
        <dbReference type="ARBA" id="ARBA00023015"/>
    </source>
</evidence>
<dbReference type="PROSITE" id="PS00041">
    <property type="entry name" value="HTH_ARAC_FAMILY_1"/>
    <property type="match status" value="1"/>
</dbReference>
<dbReference type="InterPro" id="IPR037923">
    <property type="entry name" value="HTH-like"/>
</dbReference>
<protein>
    <submittedName>
        <fullName evidence="5">AraC family transcriptional regulator</fullName>
    </submittedName>
</protein>
<dbReference type="RefSeq" id="WP_154523207.1">
    <property type="nucleotide sequence ID" value="NZ_VULZ01000002.1"/>
</dbReference>
<reference evidence="5 6" key="1">
    <citation type="submission" date="2019-08" db="EMBL/GenBank/DDBJ databases">
        <title>In-depth cultivation of the pig gut microbiome towards novel bacterial diversity and tailored functional studies.</title>
        <authorList>
            <person name="Wylensek D."/>
            <person name="Hitch T.C.A."/>
            <person name="Clavel T."/>
        </authorList>
    </citation>
    <scope>NUCLEOTIDE SEQUENCE [LARGE SCALE GENOMIC DNA]</scope>
    <source>
        <strain evidence="5 6">Oil+RF-744-WCA-WT-11</strain>
    </source>
</reference>
<dbReference type="GO" id="GO:0043565">
    <property type="term" value="F:sequence-specific DNA binding"/>
    <property type="evidence" value="ECO:0007669"/>
    <property type="project" value="InterPro"/>
</dbReference>
<dbReference type="EMBL" id="VULZ01000002">
    <property type="protein sequence ID" value="MSS14114.1"/>
    <property type="molecule type" value="Genomic_DNA"/>
</dbReference>
<keyword evidence="1" id="KW-0805">Transcription regulation</keyword>
<keyword evidence="3" id="KW-0804">Transcription</keyword>
<gene>
    <name evidence="5" type="ORF">FYJ35_03495</name>
</gene>
<feature type="domain" description="HTH araC/xylS-type" evidence="4">
    <location>
        <begin position="189"/>
        <end position="288"/>
    </location>
</feature>
<dbReference type="PANTHER" id="PTHR43280">
    <property type="entry name" value="ARAC-FAMILY TRANSCRIPTIONAL REGULATOR"/>
    <property type="match status" value="1"/>
</dbReference>
<dbReference type="InterPro" id="IPR020449">
    <property type="entry name" value="Tscrpt_reg_AraC-type_HTH"/>
</dbReference>
<dbReference type="Proteomes" id="UP000481852">
    <property type="component" value="Unassembled WGS sequence"/>
</dbReference>
<evidence type="ECO:0000313" key="5">
    <source>
        <dbReference type="EMBL" id="MSS14114.1"/>
    </source>
</evidence>
<dbReference type="InterPro" id="IPR018060">
    <property type="entry name" value="HTH_AraC"/>
</dbReference>